<dbReference type="InterPro" id="IPR003593">
    <property type="entry name" value="AAA+_ATPase"/>
</dbReference>
<sequence length="272" mass="28426">MKEYLVSDSQPAVPAAPAAPVGEDVALAIRGLVKIYGNLVAVADLSLDIPTGSFYGIVGPNGAGKTTTLTMATGLLTPDRGTAFVHGVDVWARTQEARALLGVMPDGMRLLDRLSGPDFLVHVGMLHGLDASVARERAQELLAALDLAEAGKKLISDYSAGMTKKIALAAALIHSPRVLVLDEPFEAVDPVSAANIRQILTDYTKRGGTVILSSHVMATVQQLCTHVAIIDKGRVLVAGTTDEVAQGGDLGERFTSLVGGVHSEEGLSWLGN</sequence>
<dbReference type="GO" id="GO:0005886">
    <property type="term" value="C:plasma membrane"/>
    <property type="evidence" value="ECO:0007669"/>
    <property type="project" value="UniProtKB-SubCell"/>
</dbReference>
<evidence type="ECO:0000259" key="6">
    <source>
        <dbReference type="PROSITE" id="PS50893"/>
    </source>
</evidence>
<comment type="caution">
    <text evidence="7">The sequence shown here is derived from an EMBL/GenBank/DDBJ whole genome shotgun (WGS) entry which is preliminary data.</text>
</comment>
<reference evidence="7 8" key="1">
    <citation type="submission" date="2017-12" db="EMBL/GenBank/DDBJ databases">
        <title>Phylogenetic diversity of female urinary microbiome.</title>
        <authorList>
            <person name="Thomas-White K."/>
            <person name="Wolfe A.J."/>
        </authorList>
    </citation>
    <scope>NUCLEOTIDE SEQUENCE [LARGE SCALE GENOMIC DNA]</scope>
    <source>
        <strain evidence="7 8">UMB0018</strain>
    </source>
</reference>
<name>A0A2I1I0S2_9ACTO</name>
<dbReference type="InterPro" id="IPR003439">
    <property type="entry name" value="ABC_transporter-like_ATP-bd"/>
</dbReference>
<dbReference type="GO" id="GO:0005524">
    <property type="term" value="F:ATP binding"/>
    <property type="evidence" value="ECO:0007669"/>
    <property type="project" value="UniProtKB-KW"/>
</dbReference>
<dbReference type="PANTHER" id="PTHR42711:SF19">
    <property type="entry name" value="DOXORUBICIN RESISTANCE ATP-BINDING PROTEIN DRRA"/>
    <property type="match status" value="1"/>
</dbReference>
<dbReference type="CDD" id="cd03230">
    <property type="entry name" value="ABC_DR_subfamily_A"/>
    <property type="match status" value="1"/>
</dbReference>
<gene>
    <name evidence="7" type="ORF">CYJ22_04680</name>
</gene>
<dbReference type="PROSITE" id="PS50893">
    <property type="entry name" value="ABC_TRANSPORTER_2"/>
    <property type="match status" value="1"/>
</dbReference>
<evidence type="ECO:0000313" key="8">
    <source>
        <dbReference type="Proteomes" id="UP000234198"/>
    </source>
</evidence>
<evidence type="ECO:0000256" key="3">
    <source>
        <dbReference type="ARBA" id="ARBA00022741"/>
    </source>
</evidence>
<dbReference type="EMBL" id="PKKM01000005">
    <property type="protein sequence ID" value="PKY64693.1"/>
    <property type="molecule type" value="Genomic_DNA"/>
</dbReference>
<dbReference type="PANTHER" id="PTHR42711">
    <property type="entry name" value="ABC TRANSPORTER ATP-BINDING PROTEIN"/>
    <property type="match status" value="1"/>
</dbReference>
<dbReference type="GO" id="GO:0046677">
    <property type="term" value="P:response to antibiotic"/>
    <property type="evidence" value="ECO:0007669"/>
    <property type="project" value="UniProtKB-KW"/>
</dbReference>
<protein>
    <submittedName>
        <fullName evidence="7">ABC transporter ATP-binding protein</fullName>
    </submittedName>
</protein>
<dbReference type="Pfam" id="PF00005">
    <property type="entry name" value="ABC_tran"/>
    <property type="match status" value="1"/>
</dbReference>
<dbReference type="InterPro" id="IPR050763">
    <property type="entry name" value="ABC_transporter_ATP-binding"/>
</dbReference>
<dbReference type="Gene3D" id="3.40.50.300">
    <property type="entry name" value="P-loop containing nucleotide triphosphate hydrolases"/>
    <property type="match status" value="1"/>
</dbReference>
<keyword evidence="4 7" id="KW-0067">ATP-binding</keyword>
<comment type="subcellular location">
    <subcellularLocation>
        <location evidence="1">Cell membrane</location>
        <topology evidence="1">Peripheral membrane protein</topology>
    </subcellularLocation>
</comment>
<keyword evidence="3" id="KW-0547">Nucleotide-binding</keyword>
<dbReference type="SMART" id="SM00382">
    <property type="entry name" value="AAA"/>
    <property type="match status" value="1"/>
</dbReference>
<dbReference type="Proteomes" id="UP000234198">
    <property type="component" value="Unassembled WGS sequence"/>
</dbReference>
<feature type="domain" description="ABC transporter" evidence="6">
    <location>
        <begin position="27"/>
        <end position="257"/>
    </location>
</feature>
<keyword evidence="5" id="KW-0046">Antibiotic resistance</keyword>
<evidence type="ECO:0000256" key="5">
    <source>
        <dbReference type="ARBA" id="ARBA00023251"/>
    </source>
</evidence>
<evidence type="ECO:0000256" key="1">
    <source>
        <dbReference type="ARBA" id="ARBA00004202"/>
    </source>
</evidence>
<keyword evidence="2" id="KW-0813">Transport</keyword>
<evidence type="ECO:0000256" key="2">
    <source>
        <dbReference type="ARBA" id="ARBA00022448"/>
    </source>
</evidence>
<evidence type="ECO:0000313" key="7">
    <source>
        <dbReference type="EMBL" id="PKY64693.1"/>
    </source>
</evidence>
<dbReference type="SUPFAM" id="SSF52540">
    <property type="entry name" value="P-loop containing nucleoside triphosphate hydrolases"/>
    <property type="match status" value="1"/>
</dbReference>
<dbReference type="GO" id="GO:0016887">
    <property type="term" value="F:ATP hydrolysis activity"/>
    <property type="evidence" value="ECO:0007669"/>
    <property type="project" value="InterPro"/>
</dbReference>
<organism evidence="7 8">
    <name type="scientific">Schaalia odontolytica</name>
    <dbReference type="NCBI Taxonomy" id="1660"/>
    <lineage>
        <taxon>Bacteria</taxon>
        <taxon>Bacillati</taxon>
        <taxon>Actinomycetota</taxon>
        <taxon>Actinomycetes</taxon>
        <taxon>Actinomycetales</taxon>
        <taxon>Actinomycetaceae</taxon>
        <taxon>Schaalia</taxon>
    </lineage>
</organism>
<dbReference type="AlphaFoldDB" id="A0A2I1I0S2"/>
<proteinExistence type="predicted"/>
<evidence type="ECO:0000256" key="4">
    <source>
        <dbReference type="ARBA" id="ARBA00022840"/>
    </source>
</evidence>
<accession>A0A2I1I0S2</accession>
<dbReference type="InterPro" id="IPR027417">
    <property type="entry name" value="P-loop_NTPase"/>
</dbReference>